<feature type="region of interest" description="Disordered" evidence="5">
    <location>
        <begin position="1"/>
        <end position="27"/>
    </location>
</feature>
<keyword evidence="4" id="KW-1015">Disulfide bond</keyword>
<name>A0AAE0I7S9_9PEZI</name>
<comment type="subcellular location">
    <subcellularLocation>
        <location evidence="2">Mitochondrion intermembrane space</location>
    </subcellularLocation>
</comment>
<sequence length="59" mass="6719">MASTGDSGSAEPWNNETKTKFEAKSRSEFLDPCQDLASRSIRCLHRNDGDRSMCQDYFQ</sequence>
<evidence type="ECO:0000256" key="1">
    <source>
        <dbReference type="ARBA" id="ARBA00003875"/>
    </source>
</evidence>
<dbReference type="PANTHER" id="PTHR46811:SF1">
    <property type="entry name" value="COILED-COIL-HELIX-COILED-COIL-HELIX DOMAIN-CONTAINING PROTEIN 7"/>
    <property type="match status" value="1"/>
</dbReference>
<keyword evidence="7" id="KW-1185">Reference proteome</keyword>
<dbReference type="GO" id="GO:0033108">
    <property type="term" value="P:mitochondrial respiratory chain complex assembly"/>
    <property type="evidence" value="ECO:0007669"/>
    <property type="project" value="TreeGrafter"/>
</dbReference>
<feature type="compositionally biased region" description="Polar residues" evidence="5">
    <location>
        <begin position="1"/>
        <end position="16"/>
    </location>
</feature>
<dbReference type="InterPro" id="IPR009069">
    <property type="entry name" value="Cys_alpha_HP_mot_SF"/>
</dbReference>
<evidence type="ECO:0000256" key="4">
    <source>
        <dbReference type="ARBA" id="ARBA00023157"/>
    </source>
</evidence>
<dbReference type="SUPFAM" id="SSF47072">
    <property type="entry name" value="Cysteine alpha-hairpin motif"/>
    <property type="match status" value="1"/>
</dbReference>
<reference evidence="6" key="2">
    <citation type="submission" date="2023-06" db="EMBL/GenBank/DDBJ databases">
        <authorList>
            <consortium name="Lawrence Berkeley National Laboratory"/>
            <person name="Haridas S."/>
            <person name="Hensen N."/>
            <person name="Bonometti L."/>
            <person name="Westerberg I."/>
            <person name="Brannstrom I.O."/>
            <person name="Guillou S."/>
            <person name="Cros-Aarteil S."/>
            <person name="Calhoun S."/>
            <person name="Kuo A."/>
            <person name="Mondo S."/>
            <person name="Pangilinan J."/>
            <person name="Riley R."/>
            <person name="Labutti K."/>
            <person name="Andreopoulos B."/>
            <person name="Lipzen A."/>
            <person name="Chen C."/>
            <person name="Yanf M."/>
            <person name="Daum C."/>
            <person name="Ng V."/>
            <person name="Clum A."/>
            <person name="Steindorff A."/>
            <person name="Ohm R."/>
            <person name="Martin F."/>
            <person name="Silar P."/>
            <person name="Natvig D."/>
            <person name="Lalanne C."/>
            <person name="Gautier V."/>
            <person name="Ament-Velasquez S.L."/>
            <person name="Kruys A."/>
            <person name="Hutchinson M.I."/>
            <person name="Powell A.J."/>
            <person name="Barry K."/>
            <person name="Miller A.N."/>
            <person name="Grigoriev I.V."/>
            <person name="Debuchy R."/>
            <person name="Gladieux P."/>
            <person name="Thoren M.H."/>
            <person name="Johannesson H."/>
        </authorList>
    </citation>
    <scope>NUCLEOTIDE SEQUENCE</scope>
    <source>
        <strain evidence="6">SMH4131-1</strain>
    </source>
</reference>
<dbReference type="PANTHER" id="PTHR46811">
    <property type="entry name" value="COILED-COIL-HELIX-COILED-COIL-HELIX DOMAIN-CONTAINING PROTEIN 7"/>
    <property type="match status" value="1"/>
</dbReference>
<dbReference type="GO" id="GO:0005758">
    <property type="term" value="C:mitochondrial intermembrane space"/>
    <property type="evidence" value="ECO:0007669"/>
    <property type="project" value="UniProtKB-SubCell"/>
</dbReference>
<proteinExistence type="predicted"/>
<accession>A0AAE0I7S9</accession>
<keyword evidence="3" id="KW-0496">Mitochondrion</keyword>
<comment type="caution">
    <text evidence="6">The sequence shown here is derived from an EMBL/GenBank/DDBJ whole genome shotgun (WGS) entry which is preliminary data.</text>
</comment>
<dbReference type="InterPro" id="IPR051040">
    <property type="entry name" value="COX23"/>
</dbReference>
<gene>
    <name evidence="6" type="ORF">B0T19DRAFT_445888</name>
</gene>
<dbReference type="EMBL" id="JAUEPO010000006">
    <property type="protein sequence ID" value="KAK3320108.1"/>
    <property type="molecule type" value="Genomic_DNA"/>
</dbReference>
<evidence type="ECO:0000256" key="3">
    <source>
        <dbReference type="ARBA" id="ARBA00023128"/>
    </source>
</evidence>
<evidence type="ECO:0000256" key="5">
    <source>
        <dbReference type="SAM" id="MobiDB-lite"/>
    </source>
</evidence>
<organism evidence="6 7">
    <name type="scientific">Cercophora scortea</name>
    <dbReference type="NCBI Taxonomy" id="314031"/>
    <lineage>
        <taxon>Eukaryota</taxon>
        <taxon>Fungi</taxon>
        <taxon>Dikarya</taxon>
        <taxon>Ascomycota</taxon>
        <taxon>Pezizomycotina</taxon>
        <taxon>Sordariomycetes</taxon>
        <taxon>Sordariomycetidae</taxon>
        <taxon>Sordariales</taxon>
        <taxon>Lasiosphaeriaceae</taxon>
        <taxon>Cercophora</taxon>
    </lineage>
</organism>
<protein>
    <submittedName>
        <fullName evidence="6">Uncharacterized protein</fullName>
    </submittedName>
</protein>
<reference evidence="6" key="1">
    <citation type="journal article" date="2023" name="Mol. Phylogenet. Evol.">
        <title>Genome-scale phylogeny and comparative genomics of the fungal order Sordariales.</title>
        <authorList>
            <person name="Hensen N."/>
            <person name="Bonometti L."/>
            <person name="Westerberg I."/>
            <person name="Brannstrom I.O."/>
            <person name="Guillou S."/>
            <person name="Cros-Aarteil S."/>
            <person name="Calhoun S."/>
            <person name="Haridas S."/>
            <person name="Kuo A."/>
            <person name="Mondo S."/>
            <person name="Pangilinan J."/>
            <person name="Riley R."/>
            <person name="LaButti K."/>
            <person name="Andreopoulos B."/>
            <person name="Lipzen A."/>
            <person name="Chen C."/>
            <person name="Yan M."/>
            <person name="Daum C."/>
            <person name="Ng V."/>
            <person name="Clum A."/>
            <person name="Steindorff A."/>
            <person name="Ohm R.A."/>
            <person name="Martin F."/>
            <person name="Silar P."/>
            <person name="Natvig D.O."/>
            <person name="Lalanne C."/>
            <person name="Gautier V."/>
            <person name="Ament-Velasquez S.L."/>
            <person name="Kruys A."/>
            <person name="Hutchinson M.I."/>
            <person name="Powell A.J."/>
            <person name="Barry K."/>
            <person name="Miller A.N."/>
            <person name="Grigoriev I.V."/>
            <person name="Debuchy R."/>
            <person name="Gladieux P."/>
            <person name="Hiltunen Thoren M."/>
            <person name="Johannesson H."/>
        </authorList>
    </citation>
    <scope>NUCLEOTIDE SEQUENCE</scope>
    <source>
        <strain evidence="6">SMH4131-1</strain>
    </source>
</reference>
<evidence type="ECO:0000313" key="6">
    <source>
        <dbReference type="EMBL" id="KAK3320108.1"/>
    </source>
</evidence>
<evidence type="ECO:0000256" key="2">
    <source>
        <dbReference type="ARBA" id="ARBA00004569"/>
    </source>
</evidence>
<dbReference type="AlphaFoldDB" id="A0AAE0I7S9"/>
<evidence type="ECO:0000313" key="7">
    <source>
        <dbReference type="Proteomes" id="UP001286456"/>
    </source>
</evidence>
<feature type="compositionally biased region" description="Basic and acidic residues" evidence="5">
    <location>
        <begin position="17"/>
        <end position="27"/>
    </location>
</feature>
<comment type="function">
    <text evidence="1">Required for the assembly of cytochrome c oxidase.</text>
</comment>
<dbReference type="PROSITE" id="PS51808">
    <property type="entry name" value="CHCH"/>
    <property type="match status" value="1"/>
</dbReference>
<dbReference type="Proteomes" id="UP001286456">
    <property type="component" value="Unassembled WGS sequence"/>
</dbReference>